<organism evidence="2 3">
    <name type="scientific">Saccharomyces eubayanus</name>
    <name type="common">Yeast</name>
    <dbReference type="NCBI Taxonomy" id="1080349"/>
    <lineage>
        <taxon>Eukaryota</taxon>
        <taxon>Fungi</taxon>
        <taxon>Dikarya</taxon>
        <taxon>Ascomycota</taxon>
        <taxon>Saccharomycotina</taxon>
        <taxon>Saccharomycetes</taxon>
        <taxon>Saccharomycetales</taxon>
        <taxon>Saccharomycetaceae</taxon>
        <taxon>Saccharomyces</taxon>
    </lineage>
</organism>
<evidence type="ECO:0000313" key="2">
    <source>
        <dbReference type="EMBL" id="CAI1874364.1"/>
    </source>
</evidence>
<dbReference type="EMBL" id="OX291493">
    <property type="protein sequence ID" value="CAI1874364.1"/>
    <property type="molecule type" value="Genomic_DNA"/>
</dbReference>
<gene>
    <name evidence="2" type="primary">U6500C00740</name>
    <name evidence="2" type="ORF">SEUBUCD650_0C00740</name>
</gene>
<proteinExistence type="predicted"/>
<protein>
    <submittedName>
        <fullName evidence="2">Uncharacterized protein</fullName>
    </submittedName>
</protein>
<keyword evidence="1" id="KW-0812">Transmembrane</keyword>
<keyword evidence="3" id="KW-1185">Reference proteome</keyword>
<sequence>MAHYTLTVICLMIPVVHFIGSNLSLRYRLH</sequence>
<reference evidence="2" key="1">
    <citation type="submission" date="2022-08" db="EMBL/GenBank/DDBJ databases">
        <authorList>
            <person name="Byrne P K."/>
        </authorList>
    </citation>
    <scope>NUCLEOTIDE SEQUENCE</scope>
    <source>
        <strain evidence="2">UCD650</strain>
    </source>
</reference>
<feature type="transmembrane region" description="Helical" evidence="1">
    <location>
        <begin position="6"/>
        <end position="25"/>
    </location>
</feature>
<dbReference type="Proteomes" id="UP001152964">
    <property type="component" value="Chromosome 3"/>
</dbReference>
<evidence type="ECO:0000313" key="3">
    <source>
        <dbReference type="Proteomes" id="UP001152964"/>
    </source>
</evidence>
<name>A0ABN8VWB0_SACEU</name>
<keyword evidence="1" id="KW-0472">Membrane</keyword>
<evidence type="ECO:0000256" key="1">
    <source>
        <dbReference type="SAM" id="Phobius"/>
    </source>
</evidence>
<keyword evidence="1" id="KW-1133">Transmembrane helix</keyword>
<accession>A0ABN8VWB0</accession>